<dbReference type="PRINTS" id="PR01438">
    <property type="entry name" value="UNVRSLSTRESS"/>
</dbReference>
<dbReference type="BioCyc" id="CNIT1237085:G1324-3398-MONOMER"/>
<protein>
    <submittedName>
        <fullName evidence="3">Putative universal stress protein A</fullName>
    </submittedName>
</protein>
<dbReference type="OrthoDB" id="105697at2157"/>
<dbReference type="PANTHER" id="PTHR46268">
    <property type="entry name" value="STRESS RESPONSE PROTEIN NHAX"/>
    <property type="match status" value="1"/>
</dbReference>
<sequence length="160" mass="17584">MVFKKILVPYDESAYSKRALEIAAQYADEVKNTQIIVLHVVPVLPVPAMYLGTARSTKTGETTTMAAFLKEVHQEMKIEMAKRLQDLVKKYRLQHPIATKIVTGSPAEKILEVAKEETVDLIVMGRAGATGIGRIVKAMGSVSRVVSEKSSCPVMLVNKN</sequence>
<feature type="domain" description="UspA" evidence="2">
    <location>
        <begin position="3"/>
        <end position="157"/>
    </location>
</feature>
<dbReference type="HOGENOM" id="CLU_049301_11_2_2"/>
<dbReference type="InterPro" id="IPR006016">
    <property type="entry name" value="UspA"/>
</dbReference>
<evidence type="ECO:0000313" key="4">
    <source>
        <dbReference type="Proteomes" id="UP000008037"/>
    </source>
</evidence>
<dbReference type="InParanoid" id="K0IMI3"/>
<comment type="similarity">
    <text evidence="1">Belongs to the universal stress protein A family.</text>
</comment>
<dbReference type="GeneID" id="13797207"/>
<dbReference type="EMBL" id="CP002408">
    <property type="protein sequence ID" value="AFU60312.1"/>
    <property type="molecule type" value="Genomic_DNA"/>
</dbReference>
<reference evidence="3 4" key="1">
    <citation type="journal article" date="2012" name="Environ. Microbiol.">
        <title>The genome of the ammonia-oxidizing Candidatus Nitrososphaera gargensis: insights into metabolic versatility and environmental adaptations.</title>
        <authorList>
            <person name="Spang A."/>
            <person name="Poehlein A."/>
            <person name="Offre P."/>
            <person name="Zumbragel S."/>
            <person name="Haider S."/>
            <person name="Rychlik N."/>
            <person name="Nowka B."/>
            <person name="Schmeisser C."/>
            <person name="Lebedeva E.V."/>
            <person name="Rattei T."/>
            <person name="Bohm C."/>
            <person name="Schmid M."/>
            <person name="Galushko A."/>
            <person name="Hatzenpichler R."/>
            <person name="Weinmaier T."/>
            <person name="Daniel R."/>
            <person name="Schleper C."/>
            <person name="Spieck E."/>
            <person name="Streit W."/>
            <person name="Wagner M."/>
        </authorList>
    </citation>
    <scope>NUCLEOTIDE SEQUENCE [LARGE SCALE GENOMIC DNA]</scope>
    <source>
        <strain evidence="4">Ga9.2</strain>
    </source>
</reference>
<proteinExistence type="inferred from homology"/>
<gene>
    <name evidence="3" type="ordered locus">Ngar_c33970</name>
</gene>
<dbReference type="AlphaFoldDB" id="K0IMI3"/>
<accession>K0IMI3</accession>
<evidence type="ECO:0000256" key="1">
    <source>
        <dbReference type="ARBA" id="ARBA00008791"/>
    </source>
</evidence>
<dbReference type="Pfam" id="PF00582">
    <property type="entry name" value="Usp"/>
    <property type="match status" value="1"/>
</dbReference>
<dbReference type="InterPro" id="IPR006015">
    <property type="entry name" value="Universal_stress_UspA"/>
</dbReference>
<dbReference type="RefSeq" id="WP_015020845.1">
    <property type="nucleotide sequence ID" value="NC_018719.1"/>
</dbReference>
<dbReference type="SUPFAM" id="SSF52402">
    <property type="entry name" value="Adenine nucleotide alpha hydrolases-like"/>
    <property type="match status" value="1"/>
</dbReference>
<dbReference type="CDD" id="cd00293">
    <property type="entry name" value="USP-like"/>
    <property type="match status" value="1"/>
</dbReference>
<dbReference type="Proteomes" id="UP000008037">
    <property type="component" value="Chromosome"/>
</dbReference>
<evidence type="ECO:0000313" key="3">
    <source>
        <dbReference type="EMBL" id="AFU60312.1"/>
    </source>
</evidence>
<name>K0IMI3_NITGG</name>
<evidence type="ECO:0000259" key="2">
    <source>
        <dbReference type="Pfam" id="PF00582"/>
    </source>
</evidence>
<dbReference type="InterPro" id="IPR014729">
    <property type="entry name" value="Rossmann-like_a/b/a_fold"/>
</dbReference>
<dbReference type="PANTHER" id="PTHR46268:SF6">
    <property type="entry name" value="UNIVERSAL STRESS PROTEIN UP12"/>
    <property type="match status" value="1"/>
</dbReference>
<dbReference type="KEGG" id="nga:Ngar_c33970"/>
<keyword evidence="4" id="KW-1185">Reference proteome</keyword>
<organism evidence="3 4">
    <name type="scientific">Nitrososphaera gargensis (strain Ga9.2)</name>
    <dbReference type="NCBI Taxonomy" id="1237085"/>
    <lineage>
        <taxon>Archaea</taxon>
        <taxon>Nitrososphaerota</taxon>
        <taxon>Nitrososphaeria</taxon>
        <taxon>Nitrososphaerales</taxon>
        <taxon>Nitrososphaeraceae</taxon>
        <taxon>Nitrososphaera</taxon>
    </lineage>
</organism>
<dbReference type="STRING" id="1237085.Ngar_c33970"/>
<dbReference type="Gene3D" id="3.40.50.620">
    <property type="entry name" value="HUPs"/>
    <property type="match status" value="1"/>
</dbReference>